<feature type="transmembrane region" description="Helical" evidence="1">
    <location>
        <begin position="122"/>
        <end position="144"/>
    </location>
</feature>
<keyword evidence="1" id="KW-0472">Membrane</keyword>
<feature type="transmembrane region" description="Helical" evidence="1">
    <location>
        <begin position="185"/>
        <end position="211"/>
    </location>
</feature>
<name>A0A6J6FJP0_9ZZZZ</name>
<feature type="transmembrane region" description="Helical" evidence="1">
    <location>
        <begin position="52"/>
        <end position="71"/>
    </location>
</feature>
<dbReference type="AlphaFoldDB" id="A0A6J6FJP0"/>
<dbReference type="EMBL" id="CAEZUE010000038">
    <property type="protein sequence ID" value="CAB4589222.1"/>
    <property type="molecule type" value="Genomic_DNA"/>
</dbReference>
<evidence type="ECO:0000313" key="2">
    <source>
        <dbReference type="EMBL" id="CAB4589222.1"/>
    </source>
</evidence>
<accession>A0A6J6FJP0</accession>
<organism evidence="2">
    <name type="scientific">freshwater metagenome</name>
    <dbReference type="NCBI Taxonomy" id="449393"/>
    <lineage>
        <taxon>unclassified sequences</taxon>
        <taxon>metagenomes</taxon>
        <taxon>ecological metagenomes</taxon>
    </lineage>
</organism>
<protein>
    <submittedName>
        <fullName evidence="2">Unannotated protein</fullName>
    </submittedName>
</protein>
<sequence>MTSTESTTANRALKGVRRVAVWTIIVSLVIAALIGIATIVSGEFGELQAKVLLTTLAVAGAAILALCHLAVLGRDVKVLGWIGIGTSAVTLAAASILIWWNWSDTENMYGSSSVYMNITKLFAISLLLAVSFAHANLMLLLATAPFKWMRVVLDLNLVLIGIVPLLVIPVILSDGGFPPQSLSDMYWRFFGVVLILDALGTVALPVITLIARGKQRAAGIDPVRPSVVELTLRDERAEWVGREAVAAKTTPLAVVEGLIDKARKAK</sequence>
<feature type="transmembrane region" description="Helical" evidence="1">
    <location>
        <begin position="20"/>
        <end position="40"/>
    </location>
</feature>
<evidence type="ECO:0000256" key="1">
    <source>
        <dbReference type="SAM" id="Phobius"/>
    </source>
</evidence>
<keyword evidence="1" id="KW-1133">Transmembrane helix</keyword>
<proteinExistence type="predicted"/>
<reference evidence="2" key="1">
    <citation type="submission" date="2020-05" db="EMBL/GenBank/DDBJ databases">
        <authorList>
            <person name="Chiriac C."/>
            <person name="Salcher M."/>
            <person name="Ghai R."/>
            <person name="Kavagutti S V."/>
        </authorList>
    </citation>
    <scope>NUCLEOTIDE SEQUENCE</scope>
</reference>
<gene>
    <name evidence="2" type="ORF">UFOPK1788_00426</name>
</gene>
<feature type="transmembrane region" description="Helical" evidence="1">
    <location>
        <begin position="151"/>
        <end position="173"/>
    </location>
</feature>
<keyword evidence="1" id="KW-0812">Transmembrane</keyword>
<feature type="transmembrane region" description="Helical" evidence="1">
    <location>
        <begin position="78"/>
        <end position="102"/>
    </location>
</feature>